<dbReference type="EMBL" id="PDCK01000045">
    <property type="protein sequence ID" value="PRQ15746.1"/>
    <property type="molecule type" value="Genomic_DNA"/>
</dbReference>
<evidence type="ECO:0000313" key="2">
    <source>
        <dbReference type="Proteomes" id="UP000238479"/>
    </source>
</evidence>
<dbReference type="Proteomes" id="UP000238479">
    <property type="component" value="Chromosome 7"/>
</dbReference>
<name>A0A2P6P1E5_ROSCH</name>
<accession>A0A2P6P1E5</accession>
<sequence>MQVKKMHPLCYITIENGVIGHQSPEASSLLRTRSLPVSLAMASLGTVCLEKALILCDVYHCNTELPIFWELKYQTFAPFSWRKRKKKRRGRER</sequence>
<protein>
    <submittedName>
        <fullName evidence="1">Uncharacterized protein</fullName>
    </submittedName>
</protein>
<dbReference type="AlphaFoldDB" id="A0A2P6P1E5"/>
<reference evidence="1 2" key="1">
    <citation type="journal article" date="2018" name="Nat. Genet.">
        <title>The Rosa genome provides new insights in the design of modern roses.</title>
        <authorList>
            <person name="Bendahmane M."/>
        </authorList>
    </citation>
    <scope>NUCLEOTIDE SEQUENCE [LARGE SCALE GENOMIC DNA]</scope>
    <source>
        <strain evidence="2">cv. Old Blush</strain>
    </source>
</reference>
<proteinExistence type="predicted"/>
<evidence type="ECO:0000313" key="1">
    <source>
        <dbReference type="EMBL" id="PRQ15746.1"/>
    </source>
</evidence>
<comment type="caution">
    <text evidence="1">The sequence shown here is derived from an EMBL/GenBank/DDBJ whole genome shotgun (WGS) entry which is preliminary data.</text>
</comment>
<gene>
    <name evidence="1" type="ORF">RchiOBHm_Chr7g0176811</name>
</gene>
<organism evidence="1 2">
    <name type="scientific">Rosa chinensis</name>
    <name type="common">China rose</name>
    <dbReference type="NCBI Taxonomy" id="74649"/>
    <lineage>
        <taxon>Eukaryota</taxon>
        <taxon>Viridiplantae</taxon>
        <taxon>Streptophyta</taxon>
        <taxon>Embryophyta</taxon>
        <taxon>Tracheophyta</taxon>
        <taxon>Spermatophyta</taxon>
        <taxon>Magnoliopsida</taxon>
        <taxon>eudicotyledons</taxon>
        <taxon>Gunneridae</taxon>
        <taxon>Pentapetalae</taxon>
        <taxon>rosids</taxon>
        <taxon>fabids</taxon>
        <taxon>Rosales</taxon>
        <taxon>Rosaceae</taxon>
        <taxon>Rosoideae</taxon>
        <taxon>Rosoideae incertae sedis</taxon>
        <taxon>Rosa</taxon>
    </lineage>
</organism>
<dbReference type="Gramene" id="PRQ15746">
    <property type="protein sequence ID" value="PRQ15746"/>
    <property type="gene ID" value="RchiOBHm_Chr7g0176811"/>
</dbReference>
<keyword evidence="2" id="KW-1185">Reference proteome</keyword>